<name>A0A238H0M5_9BURK</name>
<proteinExistence type="predicted"/>
<organism evidence="1 2">
    <name type="scientific">Burkholderia singularis</name>
    <dbReference type="NCBI Taxonomy" id="1503053"/>
    <lineage>
        <taxon>Bacteria</taxon>
        <taxon>Pseudomonadati</taxon>
        <taxon>Pseudomonadota</taxon>
        <taxon>Betaproteobacteria</taxon>
        <taxon>Burkholderiales</taxon>
        <taxon>Burkholderiaceae</taxon>
        <taxon>Burkholderia</taxon>
        <taxon>pseudomallei group</taxon>
    </lineage>
</organism>
<dbReference type="EMBL" id="FXAN01000034">
    <property type="protein sequence ID" value="SMF98732.1"/>
    <property type="molecule type" value="Genomic_DNA"/>
</dbReference>
<protein>
    <submittedName>
        <fullName evidence="1">Uncharacterized protein</fullName>
    </submittedName>
</protein>
<dbReference type="Proteomes" id="UP000198460">
    <property type="component" value="Unassembled WGS sequence"/>
</dbReference>
<sequence length="41" mass="4688">MQFPIVETLTPEYHQAGLRDQPQKACLIVGRTRLECDTTDL</sequence>
<evidence type="ECO:0000313" key="1">
    <source>
        <dbReference type="EMBL" id="SMF98732.1"/>
    </source>
</evidence>
<reference evidence="1 2" key="1">
    <citation type="submission" date="2017-04" db="EMBL/GenBank/DDBJ databases">
        <authorList>
            <person name="Afonso C.L."/>
            <person name="Miller P.J."/>
            <person name="Scott M.A."/>
            <person name="Spackman E."/>
            <person name="Goraichik I."/>
            <person name="Dimitrov K.M."/>
            <person name="Suarez D.L."/>
            <person name="Swayne D.E."/>
        </authorList>
    </citation>
    <scope>NUCLEOTIDE SEQUENCE [LARGE SCALE GENOMIC DNA]</scope>
    <source>
        <strain evidence="1">LMG 28154</strain>
    </source>
</reference>
<accession>A0A238H0M5</accession>
<dbReference type="AlphaFoldDB" id="A0A238H0M5"/>
<evidence type="ECO:0000313" key="2">
    <source>
        <dbReference type="Proteomes" id="UP000198460"/>
    </source>
</evidence>
<gene>
    <name evidence="1" type="ORF">BSIN_2018</name>
</gene>